<feature type="non-terminal residue" evidence="1">
    <location>
        <position position="1"/>
    </location>
</feature>
<dbReference type="AlphaFoldDB" id="A0AAN5CTS3"/>
<dbReference type="Proteomes" id="UP001328107">
    <property type="component" value="Unassembled WGS sequence"/>
</dbReference>
<dbReference type="EMBL" id="BTRK01000004">
    <property type="protein sequence ID" value="GMR50432.1"/>
    <property type="molecule type" value="Genomic_DNA"/>
</dbReference>
<protein>
    <submittedName>
        <fullName evidence="1">Uncharacterized protein</fullName>
    </submittedName>
</protein>
<evidence type="ECO:0000313" key="2">
    <source>
        <dbReference type="Proteomes" id="UP001328107"/>
    </source>
</evidence>
<comment type="caution">
    <text evidence="1">The sequence shown here is derived from an EMBL/GenBank/DDBJ whole genome shotgun (WGS) entry which is preliminary data.</text>
</comment>
<gene>
    <name evidence="1" type="ORF">PMAYCL1PPCAC_20627</name>
</gene>
<organism evidence="1 2">
    <name type="scientific">Pristionchus mayeri</name>
    <dbReference type="NCBI Taxonomy" id="1317129"/>
    <lineage>
        <taxon>Eukaryota</taxon>
        <taxon>Metazoa</taxon>
        <taxon>Ecdysozoa</taxon>
        <taxon>Nematoda</taxon>
        <taxon>Chromadorea</taxon>
        <taxon>Rhabditida</taxon>
        <taxon>Rhabditina</taxon>
        <taxon>Diplogasteromorpha</taxon>
        <taxon>Diplogasteroidea</taxon>
        <taxon>Neodiplogasteridae</taxon>
        <taxon>Pristionchus</taxon>
    </lineage>
</organism>
<accession>A0AAN5CTS3</accession>
<proteinExistence type="predicted"/>
<reference evidence="2" key="1">
    <citation type="submission" date="2022-10" db="EMBL/GenBank/DDBJ databases">
        <title>Genome assembly of Pristionchus species.</title>
        <authorList>
            <person name="Yoshida K."/>
            <person name="Sommer R.J."/>
        </authorList>
    </citation>
    <scope>NUCLEOTIDE SEQUENCE [LARGE SCALE GENOMIC DNA]</scope>
    <source>
        <strain evidence="2">RS5460</strain>
    </source>
</reference>
<sequence length="161" mass="17755">LPLLLLLIASIQGWKFEIQNHKITPITVKVGINSQDSYIVIPARVDIAQPSTWVKTNLGVDDVAAAIFENLVADVRKSATLANHMDLSAGYDTILNPNLTRSVMSMLVAPYVNGDSGIICNYFQLYQCTSIPDENSAVIKVIQVPYNRTGRYVVQFSDQQA</sequence>
<keyword evidence="2" id="KW-1185">Reference proteome</keyword>
<evidence type="ECO:0000313" key="1">
    <source>
        <dbReference type="EMBL" id="GMR50432.1"/>
    </source>
</evidence>
<name>A0AAN5CTS3_9BILA</name>